<proteinExistence type="predicted"/>
<dbReference type="OrthoDB" id="3647690at2759"/>
<dbReference type="EMBL" id="KN833702">
    <property type="protein sequence ID" value="KIK26296.1"/>
    <property type="molecule type" value="Genomic_DNA"/>
</dbReference>
<evidence type="ECO:0000313" key="2">
    <source>
        <dbReference type="Proteomes" id="UP000054018"/>
    </source>
</evidence>
<dbReference type="HOGENOM" id="CLU_171991_0_0_1"/>
<protein>
    <recommendedName>
        <fullName evidence="3">Chromo domain-containing protein</fullName>
    </recommendedName>
</protein>
<dbReference type="Gene3D" id="2.40.50.40">
    <property type="match status" value="1"/>
</dbReference>
<dbReference type="STRING" id="765257.A0A0C9ZAI4"/>
<sequence>MPLDNGSPSNQATDLSEFETQFVPRSNDDEVLYEVEEITAETLHKYRVKWAGLDPATQKPWPQSWVDKHDCTDALVAEWKAKKAKKKQQKQKDGTRISWSRLGSPLVFILAR</sequence>
<dbReference type="AlphaFoldDB" id="A0A0C9ZAI4"/>
<evidence type="ECO:0008006" key="3">
    <source>
        <dbReference type="Google" id="ProtNLM"/>
    </source>
</evidence>
<dbReference type="Proteomes" id="UP000054018">
    <property type="component" value="Unassembled WGS sequence"/>
</dbReference>
<keyword evidence="2" id="KW-1185">Reference proteome</keyword>
<accession>A0A0C9ZAI4</accession>
<organism evidence="1 2">
    <name type="scientific">Pisolithus microcarpus 441</name>
    <dbReference type="NCBI Taxonomy" id="765257"/>
    <lineage>
        <taxon>Eukaryota</taxon>
        <taxon>Fungi</taxon>
        <taxon>Dikarya</taxon>
        <taxon>Basidiomycota</taxon>
        <taxon>Agaricomycotina</taxon>
        <taxon>Agaricomycetes</taxon>
        <taxon>Agaricomycetidae</taxon>
        <taxon>Boletales</taxon>
        <taxon>Sclerodermatineae</taxon>
        <taxon>Pisolithaceae</taxon>
        <taxon>Pisolithus</taxon>
    </lineage>
</organism>
<reference evidence="2" key="2">
    <citation type="submission" date="2015-01" db="EMBL/GenBank/DDBJ databases">
        <title>Evolutionary Origins and Diversification of the Mycorrhizal Mutualists.</title>
        <authorList>
            <consortium name="DOE Joint Genome Institute"/>
            <consortium name="Mycorrhizal Genomics Consortium"/>
            <person name="Kohler A."/>
            <person name="Kuo A."/>
            <person name="Nagy L.G."/>
            <person name="Floudas D."/>
            <person name="Copeland A."/>
            <person name="Barry K.W."/>
            <person name="Cichocki N."/>
            <person name="Veneault-Fourrey C."/>
            <person name="LaButti K."/>
            <person name="Lindquist E.A."/>
            <person name="Lipzen A."/>
            <person name="Lundell T."/>
            <person name="Morin E."/>
            <person name="Murat C."/>
            <person name="Riley R."/>
            <person name="Ohm R."/>
            <person name="Sun H."/>
            <person name="Tunlid A."/>
            <person name="Henrissat B."/>
            <person name="Grigoriev I.V."/>
            <person name="Hibbett D.S."/>
            <person name="Martin F."/>
        </authorList>
    </citation>
    <scope>NUCLEOTIDE SEQUENCE [LARGE SCALE GENOMIC DNA]</scope>
    <source>
        <strain evidence="2">441</strain>
    </source>
</reference>
<evidence type="ECO:0000313" key="1">
    <source>
        <dbReference type="EMBL" id="KIK26296.1"/>
    </source>
</evidence>
<dbReference type="SUPFAM" id="SSF54160">
    <property type="entry name" value="Chromo domain-like"/>
    <property type="match status" value="1"/>
</dbReference>
<reference evidence="1 2" key="1">
    <citation type="submission" date="2014-04" db="EMBL/GenBank/DDBJ databases">
        <authorList>
            <consortium name="DOE Joint Genome Institute"/>
            <person name="Kuo A."/>
            <person name="Kohler A."/>
            <person name="Costa M.D."/>
            <person name="Nagy L.G."/>
            <person name="Floudas D."/>
            <person name="Copeland A."/>
            <person name="Barry K.W."/>
            <person name="Cichocki N."/>
            <person name="Veneault-Fourrey C."/>
            <person name="LaButti K."/>
            <person name="Lindquist E.A."/>
            <person name="Lipzen A."/>
            <person name="Lundell T."/>
            <person name="Morin E."/>
            <person name="Murat C."/>
            <person name="Sun H."/>
            <person name="Tunlid A."/>
            <person name="Henrissat B."/>
            <person name="Grigoriev I.V."/>
            <person name="Hibbett D.S."/>
            <person name="Martin F."/>
            <person name="Nordberg H.P."/>
            <person name="Cantor M.N."/>
            <person name="Hua S.X."/>
        </authorList>
    </citation>
    <scope>NUCLEOTIDE SEQUENCE [LARGE SCALE GENOMIC DNA]</scope>
    <source>
        <strain evidence="1 2">441</strain>
    </source>
</reference>
<name>A0A0C9ZAI4_9AGAM</name>
<gene>
    <name evidence="1" type="ORF">PISMIDRAFT_271599</name>
</gene>
<dbReference type="InterPro" id="IPR016197">
    <property type="entry name" value="Chromo-like_dom_sf"/>
</dbReference>